<name>A0A109LDV2_PSEFL</name>
<organism evidence="1 2">
    <name type="scientific">Pseudomonas fluorescens</name>
    <dbReference type="NCBI Taxonomy" id="294"/>
    <lineage>
        <taxon>Bacteria</taxon>
        <taxon>Pseudomonadati</taxon>
        <taxon>Pseudomonadota</taxon>
        <taxon>Gammaproteobacteria</taxon>
        <taxon>Pseudomonadales</taxon>
        <taxon>Pseudomonadaceae</taxon>
        <taxon>Pseudomonas</taxon>
    </lineage>
</organism>
<accession>A0A109LDV2</accession>
<sequence>MPEPEIRPLGTLAVRRSSTGLLAEYTALSWWLSLCPKPSRIIRTKGLGVVVIDPLAALIKEDN</sequence>
<reference evidence="1 2" key="1">
    <citation type="submission" date="2015-05" db="EMBL/GenBank/DDBJ databases">
        <title>A genomic and transcriptomic approach to investigate the blue pigment phenotype in Pseudomonas fluorescens.</title>
        <authorList>
            <person name="Andreani N.A."/>
            <person name="Cardazzo B."/>
        </authorList>
    </citation>
    <scope>NUCLEOTIDE SEQUENCE [LARGE SCALE GENOMIC DNA]</scope>
    <source>
        <strain evidence="1 2">Ps_22</strain>
    </source>
</reference>
<dbReference type="AlphaFoldDB" id="A0A109LDV2"/>
<comment type="caution">
    <text evidence="1">The sequence shown here is derived from an EMBL/GenBank/DDBJ whole genome shotgun (WGS) entry which is preliminary data.</text>
</comment>
<dbReference type="PATRIC" id="fig|294.194.peg.5032"/>
<protein>
    <submittedName>
        <fullName evidence="1">Uncharacterized protein</fullName>
    </submittedName>
</protein>
<dbReference type="EMBL" id="LCYA01000121">
    <property type="protein sequence ID" value="KWV85714.1"/>
    <property type="molecule type" value="Genomic_DNA"/>
</dbReference>
<evidence type="ECO:0000313" key="2">
    <source>
        <dbReference type="Proteomes" id="UP000061348"/>
    </source>
</evidence>
<proteinExistence type="predicted"/>
<gene>
    <name evidence="1" type="ORF">PFLmoz3_04537</name>
</gene>
<evidence type="ECO:0000313" key="1">
    <source>
        <dbReference type="EMBL" id="KWV85714.1"/>
    </source>
</evidence>
<dbReference type="Proteomes" id="UP000061348">
    <property type="component" value="Unassembled WGS sequence"/>
</dbReference>